<keyword evidence="2" id="KW-0964">Secreted</keyword>
<dbReference type="HOGENOM" id="CLU_008073_0_0_1"/>
<dbReference type="InterPro" id="IPR007110">
    <property type="entry name" value="Ig-like_dom"/>
</dbReference>
<dbReference type="InterPro" id="IPR056255">
    <property type="entry name" value="CILP-1/2_dom"/>
</dbReference>
<dbReference type="PROSITE" id="PS50092">
    <property type="entry name" value="TSP1"/>
    <property type="match status" value="1"/>
</dbReference>
<dbReference type="STRING" id="10141.ENSCPOP00000006508"/>
<organism evidence="11 12">
    <name type="scientific">Cavia porcellus</name>
    <name type="common">Guinea pig</name>
    <dbReference type="NCBI Taxonomy" id="10141"/>
    <lineage>
        <taxon>Eukaryota</taxon>
        <taxon>Metazoa</taxon>
        <taxon>Chordata</taxon>
        <taxon>Craniata</taxon>
        <taxon>Vertebrata</taxon>
        <taxon>Euteleostomi</taxon>
        <taxon>Mammalia</taxon>
        <taxon>Eutheria</taxon>
        <taxon>Euarchontoglires</taxon>
        <taxon>Glires</taxon>
        <taxon>Rodentia</taxon>
        <taxon>Hystricomorpha</taxon>
        <taxon>Caviidae</taxon>
        <taxon>Cavia</taxon>
    </lineage>
</organism>
<name>H0V9L1_CAVPO</name>
<keyword evidence="4" id="KW-0165">Cleavage on pair of basic residues</keyword>
<dbReference type="InterPro" id="IPR039675">
    <property type="entry name" value="CILP1/CILP2"/>
</dbReference>
<proteinExistence type="predicted"/>
<dbReference type="InterPro" id="IPR013783">
    <property type="entry name" value="Ig-like_fold"/>
</dbReference>
<reference evidence="11" key="2">
    <citation type="submission" date="2025-08" db="UniProtKB">
        <authorList>
            <consortium name="Ensembl"/>
        </authorList>
    </citation>
    <scope>IDENTIFICATION</scope>
    <source>
        <strain evidence="11">2N</strain>
    </source>
</reference>
<evidence type="ECO:0000256" key="9">
    <source>
        <dbReference type="SAM" id="SignalP"/>
    </source>
</evidence>
<dbReference type="SUPFAM" id="SSF48726">
    <property type="entry name" value="Immunoglobulin"/>
    <property type="match status" value="1"/>
</dbReference>
<comment type="subcellular location">
    <subcellularLocation>
        <location evidence="1">Secreted</location>
        <location evidence="1">Extracellular space</location>
        <location evidence="1">Extracellular matrix</location>
    </subcellularLocation>
</comment>
<dbReference type="SMART" id="SM00409">
    <property type="entry name" value="IG"/>
    <property type="match status" value="1"/>
</dbReference>
<dbReference type="Pfam" id="PF13330">
    <property type="entry name" value="Mucin2_WxxW"/>
    <property type="match status" value="1"/>
</dbReference>
<dbReference type="Gene3D" id="2.60.40.10">
    <property type="entry name" value="Immunoglobulins"/>
    <property type="match status" value="1"/>
</dbReference>
<evidence type="ECO:0000256" key="5">
    <source>
        <dbReference type="ARBA" id="ARBA00022729"/>
    </source>
</evidence>
<keyword evidence="3" id="KW-0272">Extracellular matrix</keyword>
<dbReference type="Gene3D" id="2.20.100.10">
    <property type="entry name" value="Thrombospondin type-1 (TSP1) repeat"/>
    <property type="match status" value="1"/>
</dbReference>
<dbReference type="Pfam" id="PF13927">
    <property type="entry name" value="Ig_3"/>
    <property type="match status" value="1"/>
</dbReference>
<dbReference type="Pfam" id="PF23591">
    <property type="entry name" value="CILP"/>
    <property type="match status" value="1"/>
</dbReference>
<dbReference type="InterPro" id="IPR056257">
    <property type="entry name" value="CILP-1/2_8th"/>
</dbReference>
<evidence type="ECO:0000256" key="6">
    <source>
        <dbReference type="ARBA" id="ARBA00023157"/>
    </source>
</evidence>
<dbReference type="EMBL" id="AAKN02046892">
    <property type="status" value="NOT_ANNOTATED_CDS"/>
    <property type="molecule type" value="Genomic_DNA"/>
</dbReference>
<dbReference type="FunFam" id="2.60.40.10:FF:001254">
    <property type="entry name" value="Cartilage intermediate layer protein 2"/>
    <property type="match status" value="1"/>
</dbReference>
<keyword evidence="6" id="KW-1015">Disulfide bond</keyword>
<dbReference type="PANTHER" id="PTHR15031">
    <property type="entry name" value="CARTILAGE INTERMEDIATE LAYER PROTEIN CLIP"/>
    <property type="match status" value="1"/>
</dbReference>
<evidence type="ECO:0000256" key="1">
    <source>
        <dbReference type="ARBA" id="ARBA00004498"/>
    </source>
</evidence>
<evidence type="ECO:0000313" key="12">
    <source>
        <dbReference type="Proteomes" id="UP000005447"/>
    </source>
</evidence>
<dbReference type="InterPro" id="IPR003599">
    <property type="entry name" value="Ig_sub"/>
</dbReference>
<gene>
    <name evidence="11" type="primary">CILP2</name>
</gene>
<dbReference type="GeneID" id="100722238"/>
<keyword evidence="7" id="KW-0325">Glycoprotein</keyword>
<evidence type="ECO:0000256" key="8">
    <source>
        <dbReference type="ARBA" id="ARBA00023319"/>
    </source>
</evidence>
<dbReference type="InterPro" id="IPR036383">
    <property type="entry name" value="TSP1_rpt_sf"/>
</dbReference>
<dbReference type="Proteomes" id="UP000005447">
    <property type="component" value="Unassembled WGS sequence"/>
</dbReference>
<dbReference type="InterPro" id="IPR000884">
    <property type="entry name" value="TSP1_rpt"/>
</dbReference>
<keyword evidence="5 9" id="KW-0732">Signal</keyword>
<dbReference type="CTD" id="148113"/>
<evidence type="ECO:0000313" key="11">
    <source>
        <dbReference type="Ensembl" id="ENSCPOP00000006508.3"/>
    </source>
</evidence>
<dbReference type="PROSITE" id="PS50835">
    <property type="entry name" value="IG_LIKE"/>
    <property type="match status" value="1"/>
</dbReference>
<keyword evidence="8" id="KW-0393">Immunoglobulin domain</keyword>
<dbReference type="InterPro" id="IPR036179">
    <property type="entry name" value="Ig-like_dom_sf"/>
</dbReference>
<dbReference type="GO" id="GO:0005615">
    <property type="term" value="C:extracellular space"/>
    <property type="evidence" value="ECO:0007669"/>
    <property type="project" value="TreeGrafter"/>
</dbReference>
<dbReference type="SUPFAM" id="SSF82895">
    <property type="entry name" value="TSP-1 type 1 repeat"/>
    <property type="match status" value="1"/>
</dbReference>
<keyword evidence="12" id="KW-1185">Reference proteome</keyword>
<dbReference type="AlphaFoldDB" id="H0V9L1"/>
<feature type="domain" description="Ig-like" evidence="10">
    <location>
        <begin position="290"/>
        <end position="374"/>
    </location>
</feature>
<dbReference type="Pfam" id="PF23730">
    <property type="entry name" value="CILP_8th"/>
    <property type="match status" value="1"/>
</dbReference>
<dbReference type="SMART" id="SM00408">
    <property type="entry name" value="IGc2"/>
    <property type="match status" value="1"/>
</dbReference>
<dbReference type="eggNOG" id="ENOG502QQ8H">
    <property type="taxonomic scope" value="Eukaryota"/>
</dbReference>
<dbReference type="Bgee" id="ENSCPOG00000007219">
    <property type="expression patterns" value="Expressed in thyroid gland and 1 other cell type or tissue"/>
</dbReference>
<evidence type="ECO:0000256" key="3">
    <source>
        <dbReference type="ARBA" id="ARBA00022530"/>
    </source>
</evidence>
<dbReference type="RefSeq" id="XP_013003002.1">
    <property type="nucleotide sequence ID" value="XM_013147548.2"/>
</dbReference>
<dbReference type="Pfam" id="PF23599">
    <property type="entry name" value="CILP_C"/>
    <property type="match status" value="1"/>
</dbReference>
<dbReference type="KEGG" id="cpoc:100722238"/>
<dbReference type="SUPFAM" id="SSF49464">
    <property type="entry name" value="Carboxypeptidase regulatory domain-like"/>
    <property type="match status" value="1"/>
</dbReference>
<dbReference type="InterPro" id="IPR025155">
    <property type="entry name" value="WxxW_domain"/>
</dbReference>
<dbReference type="InterPro" id="IPR008969">
    <property type="entry name" value="CarboxyPept-like_regulatory"/>
</dbReference>
<evidence type="ECO:0000259" key="10">
    <source>
        <dbReference type="PROSITE" id="PS50835"/>
    </source>
</evidence>
<reference evidence="11" key="3">
    <citation type="submission" date="2025-09" db="UniProtKB">
        <authorList>
            <consortium name="Ensembl"/>
        </authorList>
    </citation>
    <scope>IDENTIFICATION</scope>
    <source>
        <strain evidence="11">2N</strain>
    </source>
</reference>
<dbReference type="SMART" id="SM00209">
    <property type="entry name" value="TSP1"/>
    <property type="match status" value="1"/>
</dbReference>
<dbReference type="OMA" id="RLEKPYM"/>
<dbReference type="InterPro" id="IPR003598">
    <property type="entry name" value="Ig_sub2"/>
</dbReference>
<feature type="chain" id="PRO_5011539626" evidence="9">
    <location>
        <begin position="21"/>
        <end position="1149"/>
    </location>
</feature>
<dbReference type="InterPro" id="IPR056258">
    <property type="entry name" value="CILP-1/2_C"/>
</dbReference>
<evidence type="ECO:0000256" key="7">
    <source>
        <dbReference type="ARBA" id="ARBA00023180"/>
    </source>
</evidence>
<dbReference type="Pfam" id="PF00090">
    <property type="entry name" value="TSP_1"/>
    <property type="match status" value="1"/>
</dbReference>
<dbReference type="VEuPathDB" id="HostDB:ENSCPOG00000007219"/>
<sequence>MASRLPLLCLYFAAAHLAEARDVQEPTAAAWGLQRHMLHPSQPSPALEDWEEPSEWTSWFNVDHPGGDGDFETLAAIRFYYGPARVCPRPLALEARTTDWALPSAVGERVHLNPTRGFWCLNREQPRGRRCSNYHVRFRCPLEVVWTAWGPWGPCSGSCGPGRRLRRRSCPGPGEDACPGRGVEAQKCVRPRCPGCSPDTCGCPDHILLGSVVTSSGRPLSGARVSLWGRPGTVATSDEHGAFQVPGVCASSQANMSARVDGFSVGVAQTRANSSSSSVATIVLDKLRKPYLVKHPESRVREAGHNVTFCCKATGNPVPKRYSWFHNGRMLARRELGSGAHLELSGLSAEQAGVYHCQAWSQAGTVRSGTAQLTVLAPGQPACDPRPQEHLIRLPNYCARPGSNGSAYLDVGLCPASTCPGPVGTGTRCGDAGSRCCTVRRLESREIRCTGVILPVKVVTQCGCQKCLPRRGLLRGRVVAADSGEPLSFARILLGPEAIGFTSYQGDFTIEVPPTTERLVVTFVDPRGEFVDTVRVLPFDPRGAGVYHEVRALRKKAAVLLDASQSNMIPLGDLEDEGPIAELVLPPGSIRASDGSPYTGTVEARVTFVDPRDLASAAAAPSDLRFVDGNGELAPLRTYGMFSVDLRAPGSAEQLHASPVTVHVAADQIRMAGHAEALRLWSLEPETGLWEEESGFEPQVTPGLRVRREERVFLAGNMEIRERRLFNLDVPEHRRCFVKVRAYANDKFVASEQVEGVVVTLVNLEPAPGYSANPRAWGRFDSAVTGPNGTCLPAFCDQDQPDAYTALVTATMGGEELEAAPSKPQPLPATVGVTQPYLDRLGYQRTDHDDPAFKRTGFRINLAKPRPGEPSEAHGPVYPWRSLRQCQDAPVTASHFRFFRVESDKYEYNVVPFQEGAPASWTSDLLSWWPNPQEFRACYLKVKVQGPQEMVVRSHNAGGSHPRTQGQLYGLRDARSVRDPLRPNTSAACVEFKCGGMLFDQQQVDRTLVTVTPQGSCRRVATNRLLQDYLARHPPPAPVEDPATFAMLAPLDPLGHNYGIYTVTDQSPRLAKEIAIGRCFDGSSDGFSREMKADVGTAVTFQCREPPARPSLFQRLLEVPASEVLSDLRREMGRVMARSPSAPQTLQGQ</sequence>
<dbReference type="InParanoid" id="H0V9L1"/>
<dbReference type="Pfam" id="PF23708">
    <property type="entry name" value="CILP_5th"/>
    <property type="match status" value="1"/>
</dbReference>
<evidence type="ECO:0000256" key="2">
    <source>
        <dbReference type="ARBA" id="ARBA00022525"/>
    </source>
</evidence>
<reference evidence="12" key="1">
    <citation type="journal article" date="2011" name="Nature">
        <title>A high-resolution map of human evolutionary constraint using 29 mammals.</title>
        <authorList>
            <person name="Lindblad-Toh K."/>
            <person name="Garber M."/>
            <person name="Zuk O."/>
            <person name="Lin M.F."/>
            <person name="Parker B.J."/>
            <person name="Washietl S."/>
            <person name="Kheradpour P."/>
            <person name="Ernst J."/>
            <person name="Jordan G."/>
            <person name="Mauceli E."/>
            <person name="Ward L.D."/>
            <person name="Lowe C.B."/>
            <person name="Holloway A.K."/>
            <person name="Clamp M."/>
            <person name="Gnerre S."/>
            <person name="Alfoldi J."/>
            <person name="Beal K."/>
            <person name="Chang J."/>
            <person name="Clawson H."/>
            <person name="Cuff J."/>
            <person name="Di Palma F."/>
            <person name="Fitzgerald S."/>
            <person name="Flicek P."/>
            <person name="Guttman M."/>
            <person name="Hubisz M.J."/>
            <person name="Jaffe D.B."/>
            <person name="Jungreis I."/>
            <person name="Kent W.J."/>
            <person name="Kostka D."/>
            <person name="Lara M."/>
            <person name="Martins A.L."/>
            <person name="Massingham T."/>
            <person name="Moltke I."/>
            <person name="Raney B.J."/>
            <person name="Rasmussen M.D."/>
            <person name="Robinson J."/>
            <person name="Stark A."/>
            <person name="Vilella A.J."/>
            <person name="Wen J."/>
            <person name="Xie X."/>
            <person name="Zody M.C."/>
            <person name="Baldwin J."/>
            <person name="Bloom T."/>
            <person name="Chin C.W."/>
            <person name="Heiman D."/>
            <person name="Nicol R."/>
            <person name="Nusbaum C."/>
            <person name="Young S."/>
            <person name="Wilkinson J."/>
            <person name="Worley K.C."/>
            <person name="Kovar C.L."/>
            <person name="Muzny D.M."/>
            <person name="Gibbs R.A."/>
            <person name="Cree A."/>
            <person name="Dihn H.H."/>
            <person name="Fowler G."/>
            <person name="Jhangiani S."/>
            <person name="Joshi V."/>
            <person name="Lee S."/>
            <person name="Lewis L.R."/>
            <person name="Nazareth L.V."/>
            <person name="Okwuonu G."/>
            <person name="Santibanez J."/>
            <person name="Warren W.C."/>
            <person name="Mardis E.R."/>
            <person name="Weinstock G.M."/>
            <person name="Wilson R.K."/>
            <person name="Delehaunty K."/>
            <person name="Dooling D."/>
            <person name="Fronik C."/>
            <person name="Fulton L."/>
            <person name="Fulton B."/>
            <person name="Graves T."/>
            <person name="Minx P."/>
            <person name="Sodergren E."/>
            <person name="Birney E."/>
            <person name="Margulies E.H."/>
            <person name="Herrero J."/>
            <person name="Green E.D."/>
            <person name="Haussler D."/>
            <person name="Siepel A."/>
            <person name="Goldman N."/>
            <person name="Pollard K.S."/>
            <person name="Pedersen J.S."/>
            <person name="Lander E.S."/>
            <person name="Kellis M."/>
        </authorList>
    </citation>
    <scope>NUCLEOTIDE SEQUENCE [LARGE SCALE GENOMIC DNA]</scope>
    <source>
        <strain evidence="12">2N</strain>
    </source>
</reference>
<dbReference type="OrthoDB" id="9929167at2759"/>
<dbReference type="PANTHER" id="PTHR15031:SF0">
    <property type="entry name" value="CARTILAGE INTERMEDIATE LAYER PROTEIN 2"/>
    <property type="match status" value="1"/>
</dbReference>
<dbReference type="FunCoup" id="H0V9L1">
    <property type="interactions" value="17"/>
</dbReference>
<accession>H0V9L1</accession>
<protein>
    <submittedName>
        <fullName evidence="11">Cartilage intermediate layer protein 2</fullName>
    </submittedName>
</protein>
<dbReference type="GeneTree" id="ENSGT00390000008152"/>
<feature type="signal peptide" evidence="9">
    <location>
        <begin position="1"/>
        <end position="20"/>
    </location>
</feature>
<evidence type="ECO:0000256" key="4">
    <source>
        <dbReference type="ARBA" id="ARBA00022685"/>
    </source>
</evidence>
<dbReference type="Ensembl" id="ENSCPOT00000007291.3">
    <property type="protein sequence ID" value="ENSCPOP00000006508.3"/>
    <property type="gene ID" value="ENSCPOG00000007219.4"/>
</dbReference>
<dbReference type="InterPro" id="IPR056256">
    <property type="entry name" value="CILP-1/2_b-sand_dom2"/>
</dbReference>